<dbReference type="Proteomes" id="UP000694240">
    <property type="component" value="Chromosome 10"/>
</dbReference>
<accession>A0A8T1ZGH8</accession>
<dbReference type="EMBL" id="JAEFBK010000010">
    <property type="protein sequence ID" value="KAG7558542.1"/>
    <property type="molecule type" value="Genomic_DNA"/>
</dbReference>
<sequence>MCLLSPSVCHDPVTLSLLCHPNPNYPAKFGSCKASASTTEESAMLSSKAGLWTAD</sequence>
<proteinExistence type="predicted"/>
<comment type="caution">
    <text evidence="1">The sequence shown here is derived from an EMBL/GenBank/DDBJ whole genome shotgun (WGS) entry which is preliminary data.</text>
</comment>
<organism evidence="1 2">
    <name type="scientific">Arabidopsis thaliana x Arabidopsis arenosa</name>
    <dbReference type="NCBI Taxonomy" id="1240361"/>
    <lineage>
        <taxon>Eukaryota</taxon>
        <taxon>Viridiplantae</taxon>
        <taxon>Streptophyta</taxon>
        <taxon>Embryophyta</taxon>
        <taxon>Tracheophyta</taxon>
        <taxon>Spermatophyta</taxon>
        <taxon>Magnoliopsida</taxon>
        <taxon>eudicotyledons</taxon>
        <taxon>Gunneridae</taxon>
        <taxon>Pentapetalae</taxon>
        <taxon>rosids</taxon>
        <taxon>malvids</taxon>
        <taxon>Brassicales</taxon>
        <taxon>Brassicaceae</taxon>
        <taxon>Camelineae</taxon>
        <taxon>Arabidopsis</taxon>
    </lineage>
</organism>
<reference evidence="1 2" key="1">
    <citation type="submission" date="2020-12" db="EMBL/GenBank/DDBJ databases">
        <title>Concerted genomic and epigenomic changes stabilize Arabidopsis allopolyploids.</title>
        <authorList>
            <person name="Chen Z."/>
        </authorList>
    </citation>
    <scope>NUCLEOTIDE SEQUENCE [LARGE SCALE GENOMIC DNA]</scope>
    <source>
        <strain evidence="1">Allo738</strain>
        <tissue evidence="1">Leaf</tissue>
    </source>
</reference>
<keyword evidence="2" id="KW-1185">Reference proteome</keyword>
<name>A0A8T1ZGH8_9BRAS</name>
<gene>
    <name evidence="1" type="ORF">ISN45_Aa05g001870</name>
</gene>
<dbReference type="AlphaFoldDB" id="A0A8T1ZGH8"/>
<evidence type="ECO:0000313" key="2">
    <source>
        <dbReference type="Proteomes" id="UP000694240"/>
    </source>
</evidence>
<evidence type="ECO:0000313" key="1">
    <source>
        <dbReference type="EMBL" id="KAG7558542.1"/>
    </source>
</evidence>
<protein>
    <submittedName>
        <fullName evidence="1">Uncharacterized protein</fullName>
    </submittedName>
</protein>